<dbReference type="InterPro" id="IPR046373">
    <property type="entry name" value="Acyl-CoA_Oxase/DH_mid-dom_sf"/>
</dbReference>
<dbReference type="PANTHER" id="PTHR48083:SF19">
    <property type="entry name" value="FLAVIN-DEPENDENT MONOOXYGENASE, OXYGENASE SUBUNIT HSAA"/>
    <property type="match status" value="1"/>
</dbReference>
<evidence type="ECO:0000313" key="6">
    <source>
        <dbReference type="Proteomes" id="UP001597114"/>
    </source>
</evidence>
<feature type="domain" description="Acyl-CoA dehydrogenase C-terminal" evidence="4">
    <location>
        <begin position="247"/>
        <end position="380"/>
    </location>
</feature>
<dbReference type="Pfam" id="PF02771">
    <property type="entry name" value="Acyl-CoA_dh_N"/>
    <property type="match status" value="1"/>
</dbReference>
<organism evidence="5 6">
    <name type="scientific">Pseudonocardia yunnanensis</name>
    <dbReference type="NCBI Taxonomy" id="58107"/>
    <lineage>
        <taxon>Bacteria</taxon>
        <taxon>Bacillati</taxon>
        <taxon>Actinomycetota</taxon>
        <taxon>Actinomycetes</taxon>
        <taxon>Pseudonocardiales</taxon>
        <taxon>Pseudonocardiaceae</taxon>
        <taxon>Pseudonocardia</taxon>
    </lineage>
</organism>
<evidence type="ECO:0000256" key="2">
    <source>
        <dbReference type="ARBA" id="ARBA00049661"/>
    </source>
</evidence>
<protein>
    <submittedName>
        <fullName evidence="5">Acyl-CoA dehydrogenase family protein</fullName>
    </submittedName>
</protein>
<evidence type="ECO:0000259" key="4">
    <source>
        <dbReference type="Pfam" id="PF08028"/>
    </source>
</evidence>
<comment type="similarity">
    <text evidence="2">Belongs to the HpaH/HsaA monooxygenase family.</text>
</comment>
<reference evidence="6" key="1">
    <citation type="journal article" date="2019" name="Int. J. Syst. Evol. Microbiol.">
        <title>The Global Catalogue of Microorganisms (GCM) 10K type strain sequencing project: providing services to taxonomists for standard genome sequencing and annotation.</title>
        <authorList>
            <consortium name="The Broad Institute Genomics Platform"/>
            <consortium name="The Broad Institute Genome Sequencing Center for Infectious Disease"/>
            <person name="Wu L."/>
            <person name="Ma J."/>
        </authorList>
    </citation>
    <scope>NUCLEOTIDE SEQUENCE [LARGE SCALE GENOMIC DNA]</scope>
    <source>
        <strain evidence="6">CCM 7043</strain>
    </source>
</reference>
<dbReference type="EMBL" id="JBHUCO010000065">
    <property type="protein sequence ID" value="MFD1523485.1"/>
    <property type="molecule type" value="Genomic_DNA"/>
</dbReference>
<name>A0ABW4F959_9PSEU</name>
<dbReference type="InterPro" id="IPR037069">
    <property type="entry name" value="AcylCoA_DH/ox_N_sf"/>
</dbReference>
<evidence type="ECO:0000313" key="5">
    <source>
        <dbReference type="EMBL" id="MFD1523485.1"/>
    </source>
</evidence>
<accession>A0ABW4F959</accession>
<dbReference type="InterPro" id="IPR036250">
    <property type="entry name" value="AcylCo_DH-like_C"/>
</dbReference>
<dbReference type="InterPro" id="IPR013786">
    <property type="entry name" value="AcylCoA_DH/ox_N"/>
</dbReference>
<dbReference type="InterPro" id="IPR050741">
    <property type="entry name" value="Acyl-CoA_dehydrogenase"/>
</dbReference>
<dbReference type="PIRSF" id="PIRSF016578">
    <property type="entry name" value="HsaA"/>
    <property type="match status" value="1"/>
</dbReference>
<comment type="caution">
    <text evidence="5">The sequence shown here is derived from an EMBL/GenBank/DDBJ whole genome shotgun (WGS) entry which is preliminary data.</text>
</comment>
<gene>
    <name evidence="5" type="ORF">ACFSJD_38795</name>
</gene>
<dbReference type="Gene3D" id="1.10.540.10">
    <property type="entry name" value="Acyl-CoA dehydrogenase/oxidase, N-terminal domain"/>
    <property type="match status" value="1"/>
</dbReference>
<feature type="domain" description="Acyl-CoA dehydrogenase/oxidase N-terminal" evidence="3">
    <location>
        <begin position="30"/>
        <end position="99"/>
    </location>
</feature>
<dbReference type="PANTHER" id="PTHR48083">
    <property type="entry name" value="MEDIUM-CHAIN SPECIFIC ACYL-COA DEHYDROGENASE, MITOCHONDRIAL-RELATED"/>
    <property type="match status" value="1"/>
</dbReference>
<dbReference type="RefSeq" id="WP_344724894.1">
    <property type="nucleotide sequence ID" value="NZ_BAAAUS010000027.1"/>
</dbReference>
<dbReference type="Gene3D" id="2.40.110.10">
    <property type="entry name" value="Butyryl-CoA Dehydrogenase, subunit A, domain 2"/>
    <property type="match status" value="1"/>
</dbReference>
<dbReference type="InterPro" id="IPR013107">
    <property type="entry name" value="Acyl-CoA_DH_C"/>
</dbReference>
<sequence length="403" mass="42638">MNGPSPSVPAECTSSAGELLDRARALVPLLRANAAETERLGTLPDDNVTALRDAGFFTLGTPHCFGGPEADFRTWVDVIAELARGCGSSAWVATLLSMGSHFTALLGDRARSDVWAAGPHATICMNPNPSAGGRAVDGGMVVSGRWRPMSGCNHAQWVMGGVPVHDGQGAVVDRKLVLVPMNQTRIEETWNVAGMRGTGSNTVVVDEVFVPEHRILSLPRALAGDYAAEHPDEPQNAISASSLVAVAQAAPALGLATAALEHTLDVLGAGRAVGTSIYQNAINAPSVQFNVADAARLIDTARMHTDRAVADMNQGVRERHPLDLATRARIRMDVGTVMRSTQRAVGLLLDVGGAGGFDLANPVQRIWRDLETVARHQILSPDLSREIYGRALLGVEPQVSNLI</sequence>
<dbReference type="Proteomes" id="UP001597114">
    <property type="component" value="Unassembled WGS sequence"/>
</dbReference>
<keyword evidence="1" id="KW-0560">Oxidoreductase</keyword>
<evidence type="ECO:0000256" key="1">
    <source>
        <dbReference type="ARBA" id="ARBA00023002"/>
    </source>
</evidence>
<dbReference type="InterPro" id="IPR009100">
    <property type="entry name" value="AcylCoA_DH/oxidase_NM_dom_sf"/>
</dbReference>
<dbReference type="SUPFAM" id="SSF56645">
    <property type="entry name" value="Acyl-CoA dehydrogenase NM domain-like"/>
    <property type="match status" value="1"/>
</dbReference>
<proteinExistence type="inferred from homology"/>
<keyword evidence="6" id="KW-1185">Reference proteome</keyword>
<dbReference type="SUPFAM" id="SSF47203">
    <property type="entry name" value="Acyl-CoA dehydrogenase C-terminal domain-like"/>
    <property type="match status" value="1"/>
</dbReference>
<dbReference type="Pfam" id="PF08028">
    <property type="entry name" value="Acyl-CoA_dh_2"/>
    <property type="match status" value="1"/>
</dbReference>
<evidence type="ECO:0000259" key="3">
    <source>
        <dbReference type="Pfam" id="PF02771"/>
    </source>
</evidence>
<dbReference type="Gene3D" id="1.20.140.10">
    <property type="entry name" value="Butyryl-CoA Dehydrogenase, subunit A, domain 3"/>
    <property type="match status" value="1"/>
</dbReference>